<dbReference type="KEGG" id="gaz:Pan241w_38540"/>
<protein>
    <submittedName>
        <fullName evidence="6">Methicillin resistance regulatory protein MecI</fullName>
    </submittedName>
</protein>
<dbReference type="SMART" id="SM00347">
    <property type="entry name" value="HTH_MARR"/>
    <property type="match status" value="1"/>
</dbReference>
<evidence type="ECO:0000256" key="2">
    <source>
        <dbReference type="ARBA" id="ARBA00023015"/>
    </source>
</evidence>
<dbReference type="InterPro" id="IPR000835">
    <property type="entry name" value="HTH_MarR-typ"/>
</dbReference>
<comment type="similarity">
    <text evidence="1">Belongs to the BlaI transcriptional regulatory family.</text>
</comment>
<dbReference type="InterPro" id="IPR005650">
    <property type="entry name" value="BlaI_family"/>
</dbReference>
<evidence type="ECO:0000313" key="7">
    <source>
        <dbReference type="Proteomes" id="UP000317171"/>
    </source>
</evidence>
<keyword evidence="4" id="KW-0804">Transcription</keyword>
<keyword evidence="3" id="KW-0238">DNA-binding</keyword>
<reference evidence="6 7" key="1">
    <citation type="submission" date="2019-02" db="EMBL/GenBank/DDBJ databases">
        <title>Deep-cultivation of Planctomycetes and their phenomic and genomic characterization uncovers novel biology.</title>
        <authorList>
            <person name="Wiegand S."/>
            <person name="Jogler M."/>
            <person name="Boedeker C."/>
            <person name="Pinto D."/>
            <person name="Vollmers J."/>
            <person name="Rivas-Marin E."/>
            <person name="Kohn T."/>
            <person name="Peeters S.H."/>
            <person name="Heuer A."/>
            <person name="Rast P."/>
            <person name="Oberbeckmann S."/>
            <person name="Bunk B."/>
            <person name="Jeske O."/>
            <person name="Meyerdierks A."/>
            <person name="Storesund J.E."/>
            <person name="Kallscheuer N."/>
            <person name="Luecker S."/>
            <person name="Lage O.M."/>
            <person name="Pohl T."/>
            <person name="Merkel B.J."/>
            <person name="Hornburger P."/>
            <person name="Mueller R.-W."/>
            <person name="Bruemmer F."/>
            <person name="Labrenz M."/>
            <person name="Spormann A.M."/>
            <person name="Op den Camp H."/>
            <person name="Overmann J."/>
            <person name="Amann R."/>
            <person name="Jetten M.S.M."/>
            <person name="Mascher T."/>
            <person name="Medema M.H."/>
            <person name="Devos D.P."/>
            <person name="Kaster A.-K."/>
            <person name="Ovreas L."/>
            <person name="Rohde M."/>
            <person name="Galperin M.Y."/>
            <person name="Jogler C."/>
        </authorList>
    </citation>
    <scope>NUCLEOTIDE SEQUENCE [LARGE SCALE GENOMIC DNA]</scope>
    <source>
        <strain evidence="6 7">Pan241w</strain>
    </source>
</reference>
<dbReference type="Gene3D" id="1.10.4040.10">
    <property type="entry name" value="Penicillinase repressor domain"/>
    <property type="match status" value="1"/>
</dbReference>
<accession>A0A517RIR0</accession>
<dbReference type="RefSeq" id="WP_145218657.1">
    <property type="nucleotide sequence ID" value="NZ_CP036269.1"/>
</dbReference>
<name>A0A517RIR0_9PLAN</name>
<gene>
    <name evidence="6" type="primary">mecI_4</name>
    <name evidence="6" type="ORF">Pan241w_38540</name>
</gene>
<proteinExistence type="inferred from homology"/>
<keyword evidence="2" id="KW-0805">Transcription regulation</keyword>
<feature type="domain" description="HTH marR-type" evidence="5">
    <location>
        <begin position="1"/>
        <end position="109"/>
    </location>
</feature>
<dbReference type="GO" id="GO:0045892">
    <property type="term" value="P:negative regulation of DNA-templated transcription"/>
    <property type="evidence" value="ECO:0007669"/>
    <property type="project" value="InterPro"/>
</dbReference>
<organism evidence="6 7">
    <name type="scientific">Gimesia alba</name>
    <dbReference type="NCBI Taxonomy" id="2527973"/>
    <lineage>
        <taxon>Bacteria</taxon>
        <taxon>Pseudomonadati</taxon>
        <taxon>Planctomycetota</taxon>
        <taxon>Planctomycetia</taxon>
        <taxon>Planctomycetales</taxon>
        <taxon>Planctomycetaceae</taxon>
        <taxon>Gimesia</taxon>
    </lineage>
</organism>
<dbReference type="Pfam" id="PF03965">
    <property type="entry name" value="Penicillinase_R"/>
    <property type="match status" value="1"/>
</dbReference>
<dbReference type="GO" id="GO:0003700">
    <property type="term" value="F:DNA-binding transcription factor activity"/>
    <property type="evidence" value="ECO:0007669"/>
    <property type="project" value="InterPro"/>
</dbReference>
<evidence type="ECO:0000256" key="3">
    <source>
        <dbReference type="ARBA" id="ARBA00023125"/>
    </source>
</evidence>
<evidence type="ECO:0000259" key="5">
    <source>
        <dbReference type="SMART" id="SM00347"/>
    </source>
</evidence>
<dbReference type="PIRSF" id="PIRSF019455">
    <property type="entry name" value="CopR_AtkY"/>
    <property type="match status" value="1"/>
</dbReference>
<dbReference type="Gene3D" id="1.10.10.10">
    <property type="entry name" value="Winged helix-like DNA-binding domain superfamily/Winged helix DNA-binding domain"/>
    <property type="match status" value="1"/>
</dbReference>
<dbReference type="EMBL" id="CP036269">
    <property type="protein sequence ID" value="QDT43750.1"/>
    <property type="molecule type" value="Genomic_DNA"/>
</dbReference>
<sequence>MSNVEGKLTPAQYQILEVIWNGPDAGATVTQIWQEICEQSAVTRTTVLNQVDRLEKRGWLQRKKHDDGFRYVATQSREQAARGITKEFVDSYFAGSASDLLMSLLGAKKIKPAEITRLRELLNSKSSNSKSKK</sequence>
<evidence type="ECO:0000256" key="1">
    <source>
        <dbReference type="ARBA" id="ARBA00011046"/>
    </source>
</evidence>
<keyword evidence="7" id="KW-1185">Reference proteome</keyword>
<dbReference type="Proteomes" id="UP000317171">
    <property type="component" value="Chromosome"/>
</dbReference>
<dbReference type="InterPro" id="IPR036388">
    <property type="entry name" value="WH-like_DNA-bd_sf"/>
</dbReference>
<dbReference type="AlphaFoldDB" id="A0A517RIR0"/>
<evidence type="ECO:0000256" key="4">
    <source>
        <dbReference type="ARBA" id="ARBA00023163"/>
    </source>
</evidence>
<dbReference type="GO" id="GO:0003677">
    <property type="term" value="F:DNA binding"/>
    <property type="evidence" value="ECO:0007669"/>
    <property type="project" value="UniProtKB-KW"/>
</dbReference>
<dbReference type="InterPro" id="IPR036390">
    <property type="entry name" value="WH_DNA-bd_sf"/>
</dbReference>
<evidence type="ECO:0000313" key="6">
    <source>
        <dbReference type="EMBL" id="QDT43750.1"/>
    </source>
</evidence>
<dbReference type="SUPFAM" id="SSF46785">
    <property type="entry name" value="Winged helix' DNA-binding domain"/>
    <property type="match status" value="1"/>
</dbReference>
<dbReference type="OrthoDB" id="281036at2"/>